<comment type="caution">
    <text evidence="1">The sequence shown here is derived from an EMBL/GenBank/DDBJ whole genome shotgun (WGS) entry which is preliminary data.</text>
</comment>
<dbReference type="Proteomes" id="UP001595420">
    <property type="component" value="Unassembled WGS sequence"/>
</dbReference>
<keyword evidence="2" id="KW-1185">Reference proteome</keyword>
<evidence type="ECO:0000313" key="1">
    <source>
        <dbReference type="EMBL" id="MFC3003111.1"/>
    </source>
</evidence>
<evidence type="ECO:0000313" key="2">
    <source>
        <dbReference type="Proteomes" id="UP001595420"/>
    </source>
</evidence>
<proteinExistence type="predicted"/>
<accession>A0ABV7C1R4</accession>
<protein>
    <submittedName>
        <fullName evidence="1">MmcB family DNA repair protein</fullName>
    </submittedName>
</protein>
<dbReference type="InterPro" id="IPR009394">
    <property type="entry name" value="MmcB-like"/>
</dbReference>
<dbReference type="PIRSF" id="PIRSF031796">
    <property type="entry name" value="UPC031796"/>
    <property type="match status" value="1"/>
</dbReference>
<sequence length="168" mass="18184">MSAASPPASLLSSPALLPAERTLSVCRAAARFCAQRGWAPVREMPLPNGRRADILALQPDGGFVVLEVKSCARDFLSDGKWPEYRDFCDRLYFAVDLDFPEELLPEDVGLVVAEGPEASLVREAPAHPLAPARRRSLLHRYAVVAAARLAGLQDPAGQAEIRAALRAE</sequence>
<dbReference type="EMBL" id="JBHRSB010000009">
    <property type="protein sequence ID" value="MFC3003111.1"/>
    <property type="molecule type" value="Genomic_DNA"/>
</dbReference>
<dbReference type="Pfam" id="PF06319">
    <property type="entry name" value="MmcB-like"/>
    <property type="match status" value="1"/>
</dbReference>
<name>A0ABV7C1R4_9PROT</name>
<reference evidence="2" key="1">
    <citation type="journal article" date="2019" name="Int. J. Syst. Evol. Microbiol.">
        <title>The Global Catalogue of Microorganisms (GCM) 10K type strain sequencing project: providing services to taxonomists for standard genome sequencing and annotation.</title>
        <authorList>
            <consortium name="The Broad Institute Genomics Platform"/>
            <consortium name="The Broad Institute Genome Sequencing Center for Infectious Disease"/>
            <person name="Wu L."/>
            <person name="Ma J."/>
        </authorList>
    </citation>
    <scope>NUCLEOTIDE SEQUENCE [LARGE SCALE GENOMIC DNA]</scope>
    <source>
        <strain evidence="2">CGMCC 1.16855</strain>
    </source>
</reference>
<gene>
    <name evidence="1" type="ORF">ACFOD3_24670</name>
</gene>
<organism evidence="1 2">
    <name type="scientific">Falsiroseomonas tokyonensis</name>
    <dbReference type="NCBI Taxonomy" id="430521"/>
    <lineage>
        <taxon>Bacteria</taxon>
        <taxon>Pseudomonadati</taxon>
        <taxon>Pseudomonadota</taxon>
        <taxon>Alphaproteobacteria</taxon>
        <taxon>Acetobacterales</taxon>
        <taxon>Roseomonadaceae</taxon>
        <taxon>Falsiroseomonas</taxon>
    </lineage>
</organism>
<dbReference type="RefSeq" id="WP_216839552.1">
    <property type="nucleotide sequence ID" value="NZ_JAFNJS010000009.1"/>
</dbReference>